<dbReference type="NCBIfam" id="TIGR00151">
    <property type="entry name" value="ispF"/>
    <property type="match status" value="1"/>
</dbReference>
<dbReference type="GO" id="GO:0008685">
    <property type="term" value="F:2-C-methyl-D-erythritol 2,4-cyclodiphosphate synthase activity"/>
    <property type="evidence" value="ECO:0007669"/>
    <property type="project" value="UniProtKB-UniRule"/>
</dbReference>
<dbReference type="PANTHER" id="PTHR43181">
    <property type="entry name" value="2-C-METHYL-D-ERYTHRITOL 2,4-CYCLODIPHOSPHATE SYNTHASE, CHLOROPLASTIC"/>
    <property type="match status" value="1"/>
</dbReference>
<dbReference type="RefSeq" id="WP_077538685.1">
    <property type="nucleotide sequence ID" value="NZ_CP019633.1"/>
</dbReference>
<feature type="binding site" evidence="7">
    <location>
        <position position="17"/>
    </location>
    <ligand>
        <name>a divalent metal cation</name>
        <dbReference type="ChEBI" id="CHEBI:60240"/>
    </ligand>
</feature>
<dbReference type="OrthoDB" id="9804336at2"/>
<dbReference type="GO" id="GO:0016114">
    <property type="term" value="P:terpenoid biosynthetic process"/>
    <property type="evidence" value="ECO:0007669"/>
    <property type="project" value="InterPro"/>
</dbReference>
<dbReference type="EMBL" id="CP019633">
    <property type="protein sequence ID" value="AQQ08418.1"/>
    <property type="molecule type" value="Genomic_DNA"/>
</dbReference>
<comment type="catalytic activity">
    <reaction evidence="1 7 8">
        <text>4-CDP-2-C-methyl-D-erythritol 2-phosphate = 2-C-methyl-D-erythritol 2,4-cyclic diphosphate + CMP</text>
        <dbReference type="Rhea" id="RHEA:23864"/>
        <dbReference type="ChEBI" id="CHEBI:57919"/>
        <dbReference type="ChEBI" id="CHEBI:58483"/>
        <dbReference type="ChEBI" id="CHEBI:60377"/>
        <dbReference type="EC" id="4.6.1.12"/>
    </reaction>
</comment>
<accession>A0A1Q2HLU2</accession>
<comment type="cofactor">
    <cofactor evidence="7">
        <name>a divalent metal cation</name>
        <dbReference type="ChEBI" id="CHEBI:60240"/>
    </cofactor>
    <text evidence="7">Binds 1 divalent metal cation per subunit.</text>
</comment>
<dbReference type="InterPro" id="IPR036571">
    <property type="entry name" value="MECDP_synthase_sf"/>
</dbReference>
<keyword evidence="6 7" id="KW-0456">Lyase</keyword>
<dbReference type="SUPFAM" id="SSF69765">
    <property type="entry name" value="IpsF-like"/>
    <property type="match status" value="1"/>
</dbReference>
<dbReference type="KEGG" id="pbu:L21SP3_00194"/>
<evidence type="ECO:0000256" key="7">
    <source>
        <dbReference type="HAMAP-Rule" id="MF_00107"/>
    </source>
</evidence>
<dbReference type="GO" id="GO:0019288">
    <property type="term" value="P:isopentenyl diphosphate biosynthetic process, methylerythritol 4-phosphate pathway"/>
    <property type="evidence" value="ECO:0007669"/>
    <property type="project" value="UniProtKB-UniRule"/>
</dbReference>
<evidence type="ECO:0000256" key="5">
    <source>
        <dbReference type="ARBA" id="ARBA00023229"/>
    </source>
</evidence>
<feature type="binding site" evidence="7">
    <location>
        <begin position="43"/>
        <end position="44"/>
    </location>
    <ligand>
        <name>4-CDP-2-C-methyl-D-erythritol 2-phosphate</name>
        <dbReference type="ChEBI" id="CHEBI:57919"/>
    </ligand>
</feature>
<keyword evidence="5 7" id="KW-0414">Isoprene biosynthesis</keyword>
<dbReference type="Gene3D" id="3.30.1330.50">
    <property type="entry name" value="2-C-methyl-D-erythritol 2,4-cyclodiphosphate synthase"/>
    <property type="match status" value="1"/>
</dbReference>
<feature type="binding site" evidence="7">
    <location>
        <position position="151"/>
    </location>
    <ligand>
        <name>4-CDP-2-C-methyl-D-erythritol 2-phosphate</name>
        <dbReference type="ChEBI" id="CHEBI:57919"/>
    </ligand>
</feature>
<comment type="pathway">
    <text evidence="2 7">Isoprenoid biosynthesis; isopentenyl diphosphate biosynthesis via DXP pathway; isopentenyl diphosphate from 1-deoxy-D-xylulose 5-phosphate: step 4/6.</text>
</comment>
<evidence type="ECO:0000259" key="9">
    <source>
        <dbReference type="Pfam" id="PF02542"/>
    </source>
</evidence>
<gene>
    <name evidence="7 10" type="primary">ispF</name>
    <name evidence="10" type="ORF">L21SP3_00194</name>
</gene>
<dbReference type="GO" id="GO:0046872">
    <property type="term" value="F:metal ion binding"/>
    <property type="evidence" value="ECO:0007669"/>
    <property type="project" value="UniProtKB-KW"/>
</dbReference>
<feature type="site" description="Transition state stabilizer" evidence="7">
    <location>
        <position position="43"/>
    </location>
</feature>
<evidence type="ECO:0000256" key="4">
    <source>
        <dbReference type="ARBA" id="ARBA00022723"/>
    </source>
</evidence>
<dbReference type="CDD" id="cd00554">
    <property type="entry name" value="MECDP_synthase"/>
    <property type="match status" value="1"/>
</dbReference>
<evidence type="ECO:0000256" key="1">
    <source>
        <dbReference type="ARBA" id="ARBA00000200"/>
    </source>
</evidence>
<dbReference type="PROSITE" id="PS01350">
    <property type="entry name" value="ISPF"/>
    <property type="match status" value="1"/>
</dbReference>
<feature type="binding site" evidence="7">
    <location>
        <begin position="17"/>
        <end position="19"/>
    </location>
    <ligand>
        <name>4-CDP-2-C-methyl-D-erythritol 2-phosphate</name>
        <dbReference type="ChEBI" id="CHEBI:57919"/>
    </ligand>
</feature>
<organism evidence="10 11">
    <name type="scientific">Sedimentisphaera cyanobacteriorum</name>
    <dbReference type="NCBI Taxonomy" id="1940790"/>
    <lineage>
        <taxon>Bacteria</taxon>
        <taxon>Pseudomonadati</taxon>
        <taxon>Planctomycetota</taxon>
        <taxon>Phycisphaerae</taxon>
        <taxon>Sedimentisphaerales</taxon>
        <taxon>Sedimentisphaeraceae</taxon>
        <taxon>Sedimentisphaera</taxon>
    </lineage>
</organism>
<dbReference type="InterPro" id="IPR020555">
    <property type="entry name" value="MECDP_synthase_CS"/>
</dbReference>
<protein>
    <recommendedName>
        <fullName evidence="3 7">2-C-methyl-D-erythritol 2,4-cyclodiphosphate synthase</fullName>
        <shortName evidence="7">MECDP-synthase</shortName>
        <shortName evidence="7">MECPP-synthase</shortName>
        <shortName evidence="7">MECPS</shortName>
        <ecNumber evidence="3 7">4.6.1.12</ecNumber>
    </recommendedName>
</protein>
<dbReference type="InterPro" id="IPR003526">
    <property type="entry name" value="MECDP_synthase"/>
</dbReference>
<evidence type="ECO:0000313" key="10">
    <source>
        <dbReference type="EMBL" id="AQQ08418.1"/>
    </source>
</evidence>
<feature type="domain" description="2-C-methyl-D-erythritol 2,4-cyclodiphosphate synthase" evidence="9">
    <location>
        <begin position="11"/>
        <end position="163"/>
    </location>
</feature>
<evidence type="ECO:0000256" key="2">
    <source>
        <dbReference type="ARBA" id="ARBA00004709"/>
    </source>
</evidence>
<dbReference type="Proteomes" id="UP000188273">
    <property type="component" value="Chromosome"/>
</dbReference>
<proteinExistence type="inferred from homology"/>
<comment type="subunit">
    <text evidence="7">Homotrimer.</text>
</comment>
<feature type="binding site" evidence="7">
    <location>
        <position position="19"/>
    </location>
    <ligand>
        <name>a divalent metal cation</name>
        <dbReference type="ChEBI" id="CHEBI:60240"/>
    </ligand>
</feature>
<sequence>MRVVDTTFEYRTGIGTDIHRLDENEKLFLGGVEIPFDKGLVGHSDGDVVIHAVIDAILGAACIGDIGEFFPNNDEKYHNIDSSKLLSFVIEITESEKWEFVNIDIVIKAEEPNLSAYKKQIKRSIADICGADFAKVNIKAKTNEGMGAVGRGEAIEAMAMVLLRRAVKNRF</sequence>
<feature type="site" description="Transition state stabilizer" evidence="7">
    <location>
        <position position="142"/>
    </location>
</feature>
<feature type="binding site" evidence="7">
    <location>
        <position position="51"/>
    </location>
    <ligand>
        <name>a divalent metal cation</name>
        <dbReference type="ChEBI" id="CHEBI:60240"/>
    </ligand>
</feature>
<reference evidence="11" key="1">
    <citation type="submission" date="2017-02" db="EMBL/GenBank/DDBJ databases">
        <title>Comparative genomics and description of representatives of a novel lineage of planctomycetes thriving in anoxic sediments.</title>
        <authorList>
            <person name="Spring S."/>
            <person name="Bunk B."/>
            <person name="Sproer C."/>
            <person name="Klenk H.-P."/>
        </authorList>
    </citation>
    <scope>NUCLEOTIDE SEQUENCE [LARGE SCALE GENOMIC DNA]</scope>
    <source>
        <strain evidence="11">L21-RPul-D3</strain>
    </source>
</reference>
<dbReference type="EC" id="4.6.1.12" evidence="3 7"/>
<evidence type="ECO:0000256" key="3">
    <source>
        <dbReference type="ARBA" id="ARBA00012579"/>
    </source>
</evidence>
<dbReference type="HAMAP" id="MF_00107">
    <property type="entry name" value="IspF"/>
    <property type="match status" value="1"/>
</dbReference>
<dbReference type="UniPathway" id="UPA00056">
    <property type="reaction ID" value="UER00095"/>
</dbReference>
<evidence type="ECO:0000256" key="6">
    <source>
        <dbReference type="ARBA" id="ARBA00023239"/>
    </source>
</evidence>
<comment type="similarity">
    <text evidence="7 8">Belongs to the IspF family.</text>
</comment>
<dbReference type="PANTHER" id="PTHR43181:SF1">
    <property type="entry name" value="2-C-METHYL-D-ERYTHRITOL 2,4-CYCLODIPHOSPHATE SYNTHASE, CHLOROPLASTIC"/>
    <property type="match status" value="1"/>
</dbReference>
<name>A0A1Q2HLU2_9BACT</name>
<comment type="function">
    <text evidence="7">Involved in the biosynthesis of isopentenyl diphosphate (IPP) and dimethylallyl diphosphate (DMAPP), two major building blocks of isoprenoid compounds. Catalyzes the conversion of 4-diphosphocytidyl-2-C-methyl-D-erythritol 2-phosphate (CDP-ME2P) to 2-C-methyl-D-erythritol 2,4-cyclodiphosphate (ME-CPP) with a corresponding release of cytidine 5-monophosphate (CMP).</text>
</comment>
<comment type="caution">
    <text evidence="7">Lacks conserved residue(s) required for the propagation of feature annotation.</text>
</comment>
<dbReference type="AlphaFoldDB" id="A0A1Q2HLU2"/>
<keyword evidence="11" id="KW-1185">Reference proteome</keyword>
<dbReference type="STRING" id="1940790.L21SP3_00194"/>
<feature type="binding site" evidence="7">
    <location>
        <begin position="70"/>
        <end position="74"/>
    </location>
    <ligand>
        <name>4-CDP-2-C-methyl-D-erythritol 2-phosphate</name>
        <dbReference type="ChEBI" id="CHEBI:57919"/>
    </ligand>
</feature>
<evidence type="ECO:0000256" key="8">
    <source>
        <dbReference type="RuleBase" id="RU004395"/>
    </source>
</evidence>
<keyword evidence="4 7" id="KW-0479">Metal-binding</keyword>
<evidence type="ECO:0000313" key="11">
    <source>
        <dbReference type="Proteomes" id="UP000188273"/>
    </source>
</evidence>
<feature type="binding site" evidence="7">
    <location>
        <begin position="65"/>
        <end position="67"/>
    </location>
    <ligand>
        <name>4-CDP-2-C-methyl-D-erythritol 2-phosphate</name>
        <dbReference type="ChEBI" id="CHEBI:57919"/>
    </ligand>
</feature>
<dbReference type="Pfam" id="PF02542">
    <property type="entry name" value="YgbB"/>
    <property type="match status" value="1"/>
</dbReference>